<dbReference type="eggNOG" id="COG2984">
    <property type="taxonomic scope" value="Bacteria"/>
</dbReference>
<evidence type="ECO:0000256" key="1">
    <source>
        <dbReference type="SAM" id="SignalP"/>
    </source>
</evidence>
<evidence type="ECO:0000313" key="3">
    <source>
        <dbReference type="Proteomes" id="UP000002588"/>
    </source>
</evidence>
<dbReference type="Pfam" id="PF04392">
    <property type="entry name" value="ABC_sub_bind"/>
    <property type="match status" value="1"/>
</dbReference>
<dbReference type="STRING" id="62928.azo3437"/>
<dbReference type="KEGG" id="azo:azo3437"/>
<dbReference type="RefSeq" id="WP_011767159.1">
    <property type="nucleotide sequence ID" value="NC_008702.1"/>
</dbReference>
<feature type="signal peptide" evidence="1">
    <location>
        <begin position="1"/>
        <end position="26"/>
    </location>
</feature>
<accession>A1KB47</accession>
<name>A1KB47_AZOSB</name>
<dbReference type="InterPro" id="IPR007487">
    <property type="entry name" value="ABC_transpt-TYRBP-like"/>
</dbReference>
<dbReference type="PANTHER" id="PTHR35271">
    <property type="entry name" value="ABC TRANSPORTER, SUBSTRATE-BINDING LIPOPROTEIN-RELATED"/>
    <property type="match status" value="1"/>
</dbReference>
<keyword evidence="1" id="KW-0732">Signal</keyword>
<proteinExistence type="predicted"/>
<reference evidence="2 3" key="1">
    <citation type="journal article" date="2006" name="Nat. Biotechnol.">
        <title>Complete genome of the mutualistic, N2-fixing grass endophyte Azoarcus sp. strain BH72.</title>
        <authorList>
            <person name="Krause A."/>
            <person name="Ramakumar A."/>
            <person name="Bartels D."/>
            <person name="Battistoni F."/>
            <person name="Bekel T."/>
            <person name="Boch J."/>
            <person name="Boehm M."/>
            <person name="Friedrich F."/>
            <person name="Hurek T."/>
            <person name="Krause L."/>
            <person name="Linke B."/>
            <person name="McHardy A.C."/>
            <person name="Sarkar A."/>
            <person name="Schneiker S."/>
            <person name="Syed A.A."/>
            <person name="Thauer R."/>
            <person name="Vorhoelter F.-J."/>
            <person name="Weidner S."/>
            <person name="Puehler A."/>
            <person name="Reinhold-Hurek B."/>
            <person name="Kaiser O."/>
            <person name="Goesmann A."/>
        </authorList>
    </citation>
    <scope>NUCLEOTIDE SEQUENCE [LARGE SCALE GENOMIC DNA]</scope>
    <source>
        <strain evidence="2 3">BH72</strain>
    </source>
</reference>
<feature type="chain" id="PRO_5002635422" evidence="1">
    <location>
        <begin position="27"/>
        <end position="309"/>
    </location>
</feature>
<protein>
    <submittedName>
        <fullName evidence="2">Conserved hypothetical secreted protein</fullName>
    </submittedName>
</protein>
<gene>
    <name evidence="2" type="ordered locus">azo3437</name>
</gene>
<sequence>MMLRALAPLRWCVVALLVALALPVAAAQRVVIVTSTAEGVHAEAAATLRSLIESAMPSLGVEVRGWENASAASFTDARIVVTVGTQAARVVAHLGIAQPLLHILLPASSFEKLPPPRGSPVSAIYLDQPPERQLALIRLALPDWKRIAILSSPGGDRSMRRLAELARERQMEVREATIAADRDLYTALQQVLGDPAVLVATPDPQVFNSYTVQNVLLTAYRQRSPVVGFSSSYVRAGALFALYSTPAQIATQASDVVFRVVRGEPLPPPRPPRQFEVAVNTNVARSLGIPLESGERLTAELQRLEGGTP</sequence>
<dbReference type="Proteomes" id="UP000002588">
    <property type="component" value="Chromosome"/>
</dbReference>
<dbReference type="Gene3D" id="3.40.50.2300">
    <property type="match status" value="2"/>
</dbReference>
<dbReference type="EMBL" id="AM406670">
    <property type="protein sequence ID" value="CAL96053.1"/>
    <property type="molecule type" value="Genomic_DNA"/>
</dbReference>
<dbReference type="AlphaFoldDB" id="A1KB47"/>
<dbReference type="HOGENOM" id="CLU_058196_4_1_4"/>
<keyword evidence="3" id="KW-1185">Reference proteome</keyword>
<evidence type="ECO:0000313" key="2">
    <source>
        <dbReference type="EMBL" id="CAL96053.1"/>
    </source>
</evidence>
<dbReference type="PANTHER" id="PTHR35271:SF1">
    <property type="entry name" value="ABC TRANSPORTER, SUBSTRATE-BINDING LIPOPROTEIN"/>
    <property type="match status" value="1"/>
</dbReference>
<organism evidence="2 3">
    <name type="scientific">Azoarcus sp. (strain BH72)</name>
    <dbReference type="NCBI Taxonomy" id="418699"/>
    <lineage>
        <taxon>Bacteria</taxon>
        <taxon>Pseudomonadati</taxon>
        <taxon>Pseudomonadota</taxon>
        <taxon>Betaproteobacteria</taxon>
        <taxon>Rhodocyclales</taxon>
        <taxon>Zoogloeaceae</taxon>
        <taxon>Azoarcus</taxon>
    </lineage>
</organism>